<evidence type="ECO:0000313" key="3">
    <source>
        <dbReference type="Proteomes" id="UP001295444"/>
    </source>
</evidence>
<dbReference type="EMBL" id="OW240922">
    <property type="protein sequence ID" value="CAH2321758.1"/>
    <property type="molecule type" value="Genomic_DNA"/>
</dbReference>
<proteinExistence type="predicted"/>
<evidence type="ECO:0000313" key="1">
    <source>
        <dbReference type="EMBL" id="CAH2321757.1"/>
    </source>
</evidence>
<gene>
    <name evidence="1" type="ORF">PECUL_23A005681</name>
    <name evidence="2" type="ORF">PECUL_23A059379</name>
</gene>
<accession>A0AAD1TD53</accession>
<keyword evidence="3" id="KW-1185">Reference proteome</keyword>
<organism evidence="2 3">
    <name type="scientific">Pelobates cultripes</name>
    <name type="common">Western spadefoot toad</name>
    <dbReference type="NCBI Taxonomy" id="61616"/>
    <lineage>
        <taxon>Eukaryota</taxon>
        <taxon>Metazoa</taxon>
        <taxon>Chordata</taxon>
        <taxon>Craniata</taxon>
        <taxon>Vertebrata</taxon>
        <taxon>Euteleostomi</taxon>
        <taxon>Amphibia</taxon>
        <taxon>Batrachia</taxon>
        <taxon>Anura</taxon>
        <taxon>Pelobatoidea</taxon>
        <taxon>Pelobatidae</taxon>
        <taxon>Pelobates</taxon>
    </lineage>
</organism>
<dbReference type="EMBL" id="OW240922">
    <property type="protein sequence ID" value="CAH2321757.1"/>
    <property type="molecule type" value="Genomic_DNA"/>
</dbReference>
<dbReference type="AlphaFoldDB" id="A0AAD1TD53"/>
<evidence type="ECO:0000313" key="2">
    <source>
        <dbReference type="EMBL" id="CAH2321758.1"/>
    </source>
</evidence>
<dbReference type="Proteomes" id="UP001295444">
    <property type="component" value="Chromosome 11"/>
</dbReference>
<name>A0AAD1TD53_PELCU</name>
<protein>
    <submittedName>
        <fullName evidence="2">Uncharacterized protein</fullName>
    </submittedName>
</protein>
<reference evidence="2" key="1">
    <citation type="submission" date="2022-03" db="EMBL/GenBank/DDBJ databases">
        <authorList>
            <person name="Alioto T."/>
            <person name="Alioto T."/>
            <person name="Gomez Garrido J."/>
        </authorList>
    </citation>
    <scope>NUCLEOTIDE SEQUENCE</scope>
</reference>
<sequence>MKTAPHYPSPFVAQWLADCNELITDTEVLASPNALKGLTQCHSHIEAHKKLVYRWYLTPHRLHAKSAKCILALTALAVRNLIANQWKQPHHPSKTHLLTKIHQYHTYESMIPKTALQRKFFQESWSPWADYWDMVNTI</sequence>